<evidence type="ECO:0000259" key="3">
    <source>
        <dbReference type="Pfam" id="PF14214"/>
    </source>
</evidence>
<comment type="cofactor">
    <cofactor evidence="1">
        <name>Mg(2+)</name>
        <dbReference type="ChEBI" id="CHEBI:18420"/>
    </cofactor>
</comment>
<keyword evidence="1" id="KW-0378">Hydrolase</keyword>
<evidence type="ECO:0000259" key="2">
    <source>
        <dbReference type="Pfam" id="PF05970"/>
    </source>
</evidence>
<dbReference type="GO" id="GO:0006310">
    <property type="term" value="P:DNA recombination"/>
    <property type="evidence" value="ECO:0007669"/>
    <property type="project" value="UniProtKB-KW"/>
</dbReference>
<evidence type="ECO:0000313" key="6">
    <source>
        <dbReference type="Proteomes" id="UP001237642"/>
    </source>
</evidence>
<dbReference type="GO" id="GO:0016787">
    <property type="term" value="F:hydrolase activity"/>
    <property type="evidence" value="ECO:0007669"/>
    <property type="project" value="UniProtKB-KW"/>
</dbReference>
<reference evidence="5" key="2">
    <citation type="submission" date="2023-05" db="EMBL/GenBank/DDBJ databases">
        <authorList>
            <person name="Schelkunov M.I."/>
        </authorList>
    </citation>
    <scope>NUCLEOTIDE SEQUENCE</scope>
    <source>
        <strain evidence="5">Hsosn_3</strain>
        <tissue evidence="5">Leaf</tissue>
    </source>
</reference>
<keyword evidence="1" id="KW-0234">DNA repair</keyword>
<evidence type="ECO:0000313" key="5">
    <source>
        <dbReference type="EMBL" id="KAK1388648.1"/>
    </source>
</evidence>
<evidence type="ECO:0000259" key="4">
    <source>
        <dbReference type="Pfam" id="PF21530"/>
    </source>
</evidence>
<keyword evidence="1" id="KW-0233">DNA recombination</keyword>
<dbReference type="InterPro" id="IPR025476">
    <property type="entry name" value="Helitron_helicase-like"/>
</dbReference>
<dbReference type="GO" id="GO:0043139">
    <property type="term" value="F:5'-3' DNA helicase activity"/>
    <property type="evidence" value="ECO:0007669"/>
    <property type="project" value="UniProtKB-EC"/>
</dbReference>
<dbReference type="InterPro" id="IPR027417">
    <property type="entry name" value="P-loop_NTPase"/>
</dbReference>
<protein>
    <recommendedName>
        <fullName evidence="1">ATP-dependent DNA helicase</fullName>
        <ecNumber evidence="1">5.6.2.3</ecNumber>
    </recommendedName>
</protein>
<sequence length="895" mass="100181">MAGRPPSTRVSGNFFVTESLVLGVSSLRLSRISKFAGCFNLWVLIESKGVAVQGPARRRGRPPIVVTEEVLERRRLSRQRIRAQALEGVDGQGPAPKRGRPPVVVTAEVLDRRRLSRQRVNAQRPKAEVVAHARESGGAAHGAAIANNLQSPPAKESECRGESQRMRRSIDGKKKEFMESNVVLSLGKQDQTCGFCTAQVWSAEFTGRHVGAGPKGYTICCGKGKVQLPLLREPPPELGDLITFTALGSLAFFARSRVYNNMFAFCSFGGNVDNSVNNGRGPYVFRVNGRTYHSLGSLVPPDWLTPKFAQLYMYDGQDAVAHRLNFSGKTGDVDPAIVSVLQEMLDRDNVLVGMFKQMRDRFTNVEPEPVCLRLLERRTTDGRIENLPTVNDYEFAALVVDNNFVNYRDVVAEHKQRGLQHIIRPDLVARVFKMKLDSMVNDLTKKNVLGRVLAVVYTVEFQKRGLPLAHIVLWLAAADKLLTTEDIDNVISAEIPDKETDPVGYKAVSQFMMHDPCGAANPKCPCMSNGQCTKHFPKHFSDATVVDEDGYALYRRRNAKTTVECNGIHFDNRHVVPYHRGLLGREEVVAASINKSRLWECCKVFNLRENMRIESNVPPITIHGQKIPFKDWVLALGDGLQPAIAIGDDTEPSWIALPDEVQVQYSEDPIEAIVHEIYDDLHQKHEDVEYLRNRAILTPLNEHVDSVNVTVLDRLPGEFKIYKSCDSICKGSSNSEADEILYPPEYLNSIKSSGMPNHEIRVKVGAPIMLLRNLNAKRGLCNGTRLIITRCYPFLIEALIITSNKIGETTRCHSLPTTYYKHGEYGNMSHATVKLQKHLVTNIYFSCPKRDPGVVNLLHFVRKQVPLTQFDPYPPQDLPFPLLNAKSDTAAYIRI</sequence>
<reference evidence="5" key="1">
    <citation type="submission" date="2023-02" db="EMBL/GenBank/DDBJ databases">
        <title>Genome of toxic invasive species Heracleum sosnowskyi carries increased number of genes despite the absence of recent whole-genome duplications.</title>
        <authorList>
            <person name="Schelkunov M."/>
            <person name="Shtratnikova V."/>
            <person name="Makarenko M."/>
            <person name="Klepikova A."/>
            <person name="Omelchenko D."/>
            <person name="Novikova G."/>
            <person name="Obukhova E."/>
            <person name="Bogdanov V."/>
            <person name="Penin A."/>
            <person name="Logacheva M."/>
        </authorList>
    </citation>
    <scope>NUCLEOTIDE SEQUENCE</scope>
    <source>
        <strain evidence="5">Hsosn_3</strain>
        <tissue evidence="5">Leaf</tissue>
    </source>
</reference>
<feature type="domain" description="DNA helicase Pif1-like 2B" evidence="4">
    <location>
        <begin position="745"/>
        <end position="790"/>
    </location>
</feature>
<dbReference type="GO" id="GO:0006281">
    <property type="term" value="P:DNA repair"/>
    <property type="evidence" value="ECO:0007669"/>
    <property type="project" value="UniProtKB-KW"/>
</dbReference>
<keyword evidence="1" id="KW-0347">Helicase</keyword>
<dbReference type="EC" id="5.6.2.3" evidence="1"/>
<accession>A0AAD8IPP6</accession>
<dbReference type="Pfam" id="PF05970">
    <property type="entry name" value="PIF1"/>
    <property type="match status" value="1"/>
</dbReference>
<comment type="similarity">
    <text evidence="1">Belongs to the helicase family.</text>
</comment>
<keyword evidence="6" id="KW-1185">Reference proteome</keyword>
<feature type="domain" description="Helitron helicase-like" evidence="3">
    <location>
        <begin position="418"/>
        <end position="473"/>
    </location>
</feature>
<dbReference type="PANTHER" id="PTHR10492">
    <property type="match status" value="1"/>
</dbReference>
<dbReference type="EMBL" id="JAUIZM010000004">
    <property type="protein sequence ID" value="KAK1388648.1"/>
    <property type="molecule type" value="Genomic_DNA"/>
</dbReference>
<name>A0AAD8IPP6_9APIA</name>
<dbReference type="AlphaFoldDB" id="A0AAD8IPP6"/>
<gene>
    <name evidence="5" type="ORF">POM88_016826</name>
</gene>
<comment type="caution">
    <text evidence="5">The sequence shown here is derived from an EMBL/GenBank/DDBJ whole genome shotgun (WGS) entry which is preliminary data.</text>
</comment>
<dbReference type="GO" id="GO:0005524">
    <property type="term" value="F:ATP binding"/>
    <property type="evidence" value="ECO:0007669"/>
    <property type="project" value="UniProtKB-KW"/>
</dbReference>
<dbReference type="GO" id="GO:0000723">
    <property type="term" value="P:telomere maintenance"/>
    <property type="evidence" value="ECO:0007669"/>
    <property type="project" value="InterPro"/>
</dbReference>
<keyword evidence="1" id="KW-0547">Nucleotide-binding</keyword>
<proteinExistence type="inferred from homology"/>
<dbReference type="Pfam" id="PF14214">
    <property type="entry name" value="Helitron_like_N"/>
    <property type="match status" value="1"/>
</dbReference>
<dbReference type="Pfam" id="PF21530">
    <property type="entry name" value="Pif1_2B_dom"/>
    <property type="match status" value="1"/>
</dbReference>
<keyword evidence="1" id="KW-0067">ATP-binding</keyword>
<comment type="catalytic activity">
    <reaction evidence="1">
        <text>ATP + H2O = ADP + phosphate + H(+)</text>
        <dbReference type="Rhea" id="RHEA:13065"/>
        <dbReference type="ChEBI" id="CHEBI:15377"/>
        <dbReference type="ChEBI" id="CHEBI:15378"/>
        <dbReference type="ChEBI" id="CHEBI:30616"/>
        <dbReference type="ChEBI" id="CHEBI:43474"/>
        <dbReference type="ChEBI" id="CHEBI:456216"/>
        <dbReference type="EC" id="5.6.2.3"/>
    </reaction>
</comment>
<dbReference type="Proteomes" id="UP001237642">
    <property type="component" value="Unassembled WGS sequence"/>
</dbReference>
<feature type="domain" description="DNA helicase Pif1-like DEAD-box helicase" evidence="2">
    <location>
        <begin position="584"/>
        <end position="640"/>
    </location>
</feature>
<dbReference type="PANTHER" id="PTHR10492:SF93">
    <property type="entry name" value="ATP-DEPENDENT DNA HELICASE"/>
    <property type="match status" value="1"/>
</dbReference>
<dbReference type="InterPro" id="IPR010285">
    <property type="entry name" value="DNA_helicase_pif1-like_DEAD"/>
</dbReference>
<keyword evidence="1" id="KW-0227">DNA damage</keyword>
<dbReference type="InterPro" id="IPR049163">
    <property type="entry name" value="Pif1-like_2B_dom"/>
</dbReference>
<evidence type="ECO:0000256" key="1">
    <source>
        <dbReference type="RuleBase" id="RU363044"/>
    </source>
</evidence>
<dbReference type="SUPFAM" id="SSF52540">
    <property type="entry name" value="P-loop containing nucleoside triphosphate hydrolases"/>
    <property type="match status" value="1"/>
</dbReference>
<organism evidence="5 6">
    <name type="scientific">Heracleum sosnowskyi</name>
    <dbReference type="NCBI Taxonomy" id="360622"/>
    <lineage>
        <taxon>Eukaryota</taxon>
        <taxon>Viridiplantae</taxon>
        <taxon>Streptophyta</taxon>
        <taxon>Embryophyta</taxon>
        <taxon>Tracheophyta</taxon>
        <taxon>Spermatophyta</taxon>
        <taxon>Magnoliopsida</taxon>
        <taxon>eudicotyledons</taxon>
        <taxon>Gunneridae</taxon>
        <taxon>Pentapetalae</taxon>
        <taxon>asterids</taxon>
        <taxon>campanulids</taxon>
        <taxon>Apiales</taxon>
        <taxon>Apiaceae</taxon>
        <taxon>Apioideae</taxon>
        <taxon>apioid superclade</taxon>
        <taxon>Tordylieae</taxon>
        <taxon>Tordyliinae</taxon>
        <taxon>Heracleum</taxon>
    </lineage>
</organism>